<feature type="domain" description="Major facilitator superfamily (MFS) profile" evidence="11">
    <location>
        <begin position="38"/>
        <end position="446"/>
    </location>
</feature>
<evidence type="ECO:0000256" key="4">
    <source>
        <dbReference type="ARBA" id="ARBA00022692"/>
    </source>
</evidence>
<evidence type="ECO:0000256" key="8">
    <source>
        <dbReference type="ARBA" id="ARBA00040914"/>
    </source>
</evidence>
<gene>
    <name evidence="12" type="ORF">ACFQ63_38220</name>
</gene>
<dbReference type="Proteomes" id="UP001600424">
    <property type="component" value="Unassembled WGS sequence"/>
</dbReference>
<evidence type="ECO:0000256" key="3">
    <source>
        <dbReference type="ARBA" id="ARBA00022475"/>
    </source>
</evidence>
<accession>A0ABW6J9L8</accession>
<comment type="similarity">
    <text evidence="7">Belongs to the major facilitator superfamily. Drug:H(+) antiporter-3 (DHA3) (TC 2.A.1.21) family.</text>
</comment>
<dbReference type="PANTHER" id="PTHR23513:SF9">
    <property type="entry name" value="ENTEROBACTIN EXPORTER ENTS"/>
    <property type="match status" value="1"/>
</dbReference>
<dbReference type="Gene3D" id="1.20.1250.20">
    <property type="entry name" value="MFS general substrate transporter like domains"/>
    <property type="match status" value="1"/>
</dbReference>
<proteinExistence type="inferred from homology"/>
<feature type="transmembrane region" description="Helical" evidence="10">
    <location>
        <begin position="327"/>
        <end position="346"/>
    </location>
</feature>
<evidence type="ECO:0000256" key="10">
    <source>
        <dbReference type="SAM" id="Phobius"/>
    </source>
</evidence>
<keyword evidence="5 10" id="KW-1133">Transmembrane helix</keyword>
<dbReference type="RefSeq" id="WP_386255600.1">
    <property type="nucleotide sequence ID" value="NZ_JBHTRV010000054.1"/>
</dbReference>
<feature type="transmembrane region" description="Helical" evidence="10">
    <location>
        <begin position="418"/>
        <end position="437"/>
    </location>
</feature>
<keyword evidence="2" id="KW-0813">Transport</keyword>
<dbReference type="EMBL" id="JBHTRV010000054">
    <property type="protein sequence ID" value="MFE5985509.1"/>
    <property type="molecule type" value="Genomic_DNA"/>
</dbReference>
<feature type="region of interest" description="Disordered" evidence="9">
    <location>
        <begin position="448"/>
        <end position="475"/>
    </location>
</feature>
<evidence type="ECO:0000256" key="5">
    <source>
        <dbReference type="ARBA" id="ARBA00022989"/>
    </source>
</evidence>
<dbReference type="InterPro" id="IPR011701">
    <property type="entry name" value="MFS"/>
</dbReference>
<evidence type="ECO:0000256" key="6">
    <source>
        <dbReference type="ARBA" id="ARBA00023136"/>
    </source>
</evidence>
<keyword evidence="13" id="KW-1185">Reference proteome</keyword>
<dbReference type="SUPFAM" id="SSF103473">
    <property type="entry name" value="MFS general substrate transporter"/>
    <property type="match status" value="1"/>
</dbReference>
<feature type="transmembrane region" description="Helical" evidence="10">
    <location>
        <begin position="390"/>
        <end position="412"/>
    </location>
</feature>
<evidence type="ECO:0000256" key="2">
    <source>
        <dbReference type="ARBA" id="ARBA00022448"/>
    </source>
</evidence>
<organism evidence="12 13">
    <name type="scientific">Streptomyces wedmorensis</name>
    <dbReference type="NCBI Taxonomy" id="43759"/>
    <lineage>
        <taxon>Bacteria</taxon>
        <taxon>Bacillati</taxon>
        <taxon>Actinomycetota</taxon>
        <taxon>Actinomycetes</taxon>
        <taxon>Kitasatosporales</taxon>
        <taxon>Streptomycetaceae</taxon>
        <taxon>Streptomyces</taxon>
    </lineage>
</organism>
<feature type="region of interest" description="Disordered" evidence="9">
    <location>
        <begin position="222"/>
        <end position="245"/>
    </location>
</feature>
<reference evidence="12 13" key="1">
    <citation type="submission" date="2024-09" db="EMBL/GenBank/DDBJ databases">
        <title>The Natural Products Discovery Center: Release of the First 8490 Sequenced Strains for Exploring Actinobacteria Biosynthetic Diversity.</title>
        <authorList>
            <person name="Kalkreuter E."/>
            <person name="Kautsar S.A."/>
            <person name="Yang D."/>
            <person name="Bader C.D."/>
            <person name="Teijaro C.N."/>
            <person name="Fluegel L."/>
            <person name="Davis C.M."/>
            <person name="Simpson J.R."/>
            <person name="Lauterbach L."/>
            <person name="Steele A.D."/>
            <person name="Gui C."/>
            <person name="Meng S."/>
            <person name="Li G."/>
            <person name="Viehrig K."/>
            <person name="Ye F."/>
            <person name="Su P."/>
            <person name="Kiefer A.F."/>
            <person name="Nichols A."/>
            <person name="Cepeda A.J."/>
            <person name="Yan W."/>
            <person name="Fan B."/>
            <person name="Jiang Y."/>
            <person name="Adhikari A."/>
            <person name="Zheng C.-J."/>
            <person name="Schuster L."/>
            <person name="Cowan T.M."/>
            <person name="Smanski M.J."/>
            <person name="Chevrette M.G."/>
            <person name="De Carvalho L.P.S."/>
            <person name="Shen B."/>
        </authorList>
    </citation>
    <scope>NUCLEOTIDE SEQUENCE [LARGE SCALE GENOMIC DNA]</scope>
    <source>
        <strain evidence="12 13">NPDC056472</strain>
    </source>
</reference>
<feature type="transmembrane region" description="Helical" evidence="10">
    <location>
        <begin position="131"/>
        <end position="155"/>
    </location>
</feature>
<evidence type="ECO:0000313" key="13">
    <source>
        <dbReference type="Proteomes" id="UP001600424"/>
    </source>
</evidence>
<keyword evidence="4 10" id="KW-0812">Transmembrane</keyword>
<feature type="transmembrane region" description="Helical" evidence="10">
    <location>
        <begin position="74"/>
        <end position="96"/>
    </location>
</feature>
<dbReference type="InterPro" id="IPR020846">
    <property type="entry name" value="MFS_dom"/>
</dbReference>
<dbReference type="PANTHER" id="PTHR23513">
    <property type="entry name" value="INTEGRAL MEMBRANE EFFLUX PROTEIN-RELATED"/>
    <property type="match status" value="1"/>
</dbReference>
<evidence type="ECO:0000256" key="1">
    <source>
        <dbReference type="ARBA" id="ARBA00004429"/>
    </source>
</evidence>
<evidence type="ECO:0000313" key="12">
    <source>
        <dbReference type="EMBL" id="MFE5985509.1"/>
    </source>
</evidence>
<dbReference type="PROSITE" id="PS50850">
    <property type="entry name" value="MFS"/>
    <property type="match status" value="1"/>
</dbReference>
<name>A0ABW6J9L8_STRWE</name>
<feature type="transmembrane region" description="Helical" evidence="10">
    <location>
        <begin position="39"/>
        <end position="62"/>
    </location>
</feature>
<keyword evidence="6 10" id="KW-0472">Membrane</keyword>
<feature type="transmembrane region" description="Helical" evidence="10">
    <location>
        <begin position="260"/>
        <end position="278"/>
    </location>
</feature>
<keyword evidence="3" id="KW-1003">Cell membrane</keyword>
<evidence type="ECO:0000256" key="7">
    <source>
        <dbReference type="ARBA" id="ARBA00038075"/>
    </source>
</evidence>
<feature type="transmembrane region" description="Helical" evidence="10">
    <location>
        <begin position="103"/>
        <end position="125"/>
    </location>
</feature>
<feature type="transmembrane region" description="Helical" evidence="10">
    <location>
        <begin position="167"/>
        <end position="189"/>
    </location>
</feature>
<comment type="subcellular location">
    <subcellularLocation>
        <location evidence="1">Cell inner membrane</location>
        <topology evidence="1">Multi-pass membrane protein</topology>
    </subcellularLocation>
</comment>
<evidence type="ECO:0000259" key="11">
    <source>
        <dbReference type="PROSITE" id="PS50850"/>
    </source>
</evidence>
<sequence length="475" mass="47704">MSLLAGLPFGGVNPLGGGPELRIRELALDLSPLRAGGPLGLVLATRVLALLCIGLTSVGVVVQVYEQTRSSVQVGAVSLVLGAGLLLGFLVGGVLADRRDRRGLILVGSGWAVVTFAALSANAAADRPALWVVYVSGALFGFTEGVAETALTAVVPTFVSEEHIPATGALVTVTTTLGSIAGPMLGGVLIAGPGLATTFGLAAAGTALTTLLLTRLGPLPPTGAAPTDADVPPRGEAAPSDAGQPGVLESLREGLAFIRGSRVVAAVLVVDLCAALFATPTALYPQFAEERFGGGPELVGLLTTAPMIGAAVASLVSGWTGRTRHQWRVLCVTVAVWGLACLGFGLSPLLGFGLFFLALGGLADTFSEIMRRTLLMRHTPDPLQGRVSSLWLAQAMTAPALGGVLAGLGASAVGPSTAVAAGGALCVGALCLVALLYRQLWQETGESTVREGEGAQGVPAGDGGLGSNSEETAAT</sequence>
<dbReference type="InterPro" id="IPR036259">
    <property type="entry name" value="MFS_trans_sf"/>
</dbReference>
<protein>
    <recommendedName>
        <fullName evidence="8">Multidrug efflux pump Tap</fullName>
    </recommendedName>
</protein>
<feature type="transmembrane region" description="Helical" evidence="10">
    <location>
        <begin position="298"/>
        <end position="320"/>
    </location>
</feature>
<dbReference type="CDD" id="cd06173">
    <property type="entry name" value="MFS_MefA_like"/>
    <property type="match status" value="1"/>
</dbReference>
<dbReference type="Pfam" id="PF07690">
    <property type="entry name" value="MFS_1"/>
    <property type="match status" value="1"/>
</dbReference>
<comment type="caution">
    <text evidence="12">The sequence shown here is derived from an EMBL/GenBank/DDBJ whole genome shotgun (WGS) entry which is preliminary data.</text>
</comment>
<evidence type="ECO:0000256" key="9">
    <source>
        <dbReference type="SAM" id="MobiDB-lite"/>
    </source>
</evidence>